<dbReference type="Gene3D" id="1.10.8.430">
    <property type="entry name" value="Helical domain of apoptotic protease-activating factors"/>
    <property type="match status" value="1"/>
</dbReference>
<dbReference type="SUPFAM" id="SSF52058">
    <property type="entry name" value="L domain-like"/>
    <property type="match status" value="2"/>
</dbReference>
<feature type="compositionally biased region" description="Polar residues" evidence="4">
    <location>
        <begin position="12"/>
        <end position="23"/>
    </location>
</feature>
<dbReference type="Pfam" id="PF00931">
    <property type="entry name" value="NB-ARC"/>
    <property type="match status" value="1"/>
</dbReference>
<dbReference type="InterPro" id="IPR035897">
    <property type="entry name" value="Toll_tir_struct_dom_sf"/>
</dbReference>
<evidence type="ECO:0000259" key="5">
    <source>
        <dbReference type="SMART" id="SM00255"/>
    </source>
</evidence>
<dbReference type="Gene3D" id="3.80.10.10">
    <property type="entry name" value="Ribonuclease Inhibitor"/>
    <property type="match status" value="3"/>
</dbReference>
<dbReference type="PRINTS" id="PR00364">
    <property type="entry name" value="DISEASERSIST"/>
</dbReference>
<name>A0ABD3KHQ9_EUCGL</name>
<dbReference type="AlphaFoldDB" id="A0ABD3KHQ9"/>
<evidence type="ECO:0000256" key="1">
    <source>
        <dbReference type="ARBA" id="ARBA00022614"/>
    </source>
</evidence>
<dbReference type="InterPro" id="IPR000157">
    <property type="entry name" value="TIR_dom"/>
</dbReference>
<dbReference type="Gene3D" id="3.40.50.300">
    <property type="entry name" value="P-loop containing nucleotide triphosphate hydrolases"/>
    <property type="match status" value="1"/>
</dbReference>
<dbReference type="InterPro" id="IPR044974">
    <property type="entry name" value="Disease_R_plants"/>
</dbReference>
<reference evidence="6 7" key="1">
    <citation type="submission" date="2024-11" db="EMBL/GenBank/DDBJ databases">
        <title>Chromosome-level genome assembly of Eucalyptus globulus Labill. provides insights into its genome evolution.</title>
        <authorList>
            <person name="Li X."/>
        </authorList>
    </citation>
    <scope>NUCLEOTIDE SEQUENCE [LARGE SCALE GENOMIC DNA]</scope>
    <source>
        <strain evidence="6">CL2024</strain>
        <tissue evidence="6">Fresh tender leaves</tissue>
    </source>
</reference>
<sequence>MKRKRDSPDAATMSTVDDGNSSSGAEFEVFLSFRGPDTRLNFTDCLYHSLDKAGIRVFRDDENIRKGKKIEGELLRVIESSKIYLPVFSRNYASSKWCLHELTHMLKCLSKANDKVILPIFYDVNPDDVKLKTRLYSNALKKHEKKFSCNQIRQWKEALTKVSKIKGWGMKDKGHGEIINTIVDEVLTKLMKRMRNLPNHLVGIHDHVEAITDMLNKGSHDVHYLVIHGMGGIGKTTLASAIFNQMSSQFQGCSFLSDIREFAQQGRIVDLQKQLLLEILQGGSLGIHNSIDVGINTIRERFRDKKVLLILDDVDKRDQLSKLAGKSDWFGPGSRIIITTRDINFLPIKEKDKESSFQAHSQEFQIYKMTEMDFFHALRLFSKHAFGMDLPPHDFVDISRQITTKTSGLPLALEIIGSSLYGESKKFWKGTLQKLELVPNQVVLNKLKISYDMLEPHQIEIFLDIACFFIRKDRLHPCYMWKASNYFPKRELLVLSRMSLLRITKDDTLWMHNQLRDLGREIVRREDVNFPGNRSRLWEPKIAFDVVWMKEGTDKVVALRLTRLYKEHSFTSEEFSKLPNLRYLELEGGNLVGDFKNLLSKLTWLSWSNCPSELNVMNLCLEKLVVLKLSGINITEGWAGWRSCLMSKDLKVIEINSYPGLKKTPDFSKCLNLKRLVIKQSTNLLVIDGSLSKLEHLKHFEIIFCESPKRDGCELYPVPFVLGSLKSMSKLGMRGMHLQELHHSIGQMTRLEYLSLDYCSFLKTLPNSIGDLKMLRWISLIGTSIKKLPRTMGKLVSLLELDLSMTKIKKLPTSIRNLKRLEILSLNNCAIRELPKAIGMLENLTALYASFCENMEGEIPTEIGGLSFLTKLGLTKSKIRRLPATMNKLSHLQQLLLDQCDELKQLPELPVSLKELKISSHLLWTALDLSYLTNLVDLHIRGDTPRLSEFRQGVPKIEWIEGLSYLERLTLVIGDDTFPSINLATLSRLQILEITCVDSRSLVGLPSSLIELTLRDVKSPMGRSLFSNLTNLSHLCLLNCQLREVEFDDVLGQQLKKLRSLYLRDTAMLERLLVSRLEGLRVLSMNGCPRLMETRGLEKLESLDSLVFLGCGSLKELPDLSKLKKLWQLVVPNHLPEKLFYPRLPDTWEGQNSYSRKRIVISSPYTR</sequence>
<dbReference type="SMART" id="SM00255">
    <property type="entry name" value="TIR"/>
    <property type="match status" value="1"/>
</dbReference>
<dbReference type="InterPro" id="IPR002182">
    <property type="entry name" value="NB-ARC"/>
</dbReference>
<dbReference type="InterPro" id="IPR042197">
    <property type="entry name" value="Apaf_helical"/>
</dbReference>
<dbReference type="PANTHER" id="PTHR11017">
    <property type="entry name" value="LEUCINE-RICH REPEAT-CONTAINING PROTEIN"/>
    <property type="match status" value="1"/>
</dbReference>
<protein>
    <recommendedName>
        <fullName evidence="5">TIR domain-containing protein</fullName>
    </recommendedName>
</protein>
<dbReference type="SUPFAM" id="SSF52200">
    <property type="entry name" value="Toll/Interleukin receptor TIR domain"/>
    <property type="match status" value="1"/>
</dbReference>
<dbReference type="InterPro" id="IPR032675">
    <property type="entry name" value="LRR_dom_sf"/>
</dbReference>
<accession>A0ABD3KHQ9</accession>
<comment type="caution">
    <text evidence="6">The sequence shown here is derived from an EMBL/GenBank/DDBJ whole genome shotgun (WGS) entry which is preliminary data.</text>
</comment>
<dbReference type="InterPro" id="IPR003591">
    <property type="entry name" value="Leu-rich_rpt_typical-subtyp"/>
</dbReference>
<feature type="domain" description="TIR" evidence="5">
    <location>
        <begin position="26"/>
        <end position="165"/>
    </location>
</feature>
<feature type="region of interest" description="Disordered" evidence="4">
    <location>
        <begin position="1"/>
        <end position="23"/>
    </location>
</feature>
<gene>
    <name evidence="6" type="ORF">ACJRO7_020791</name>
</gene>
<evidence type="ECO:0000313" key="6">
    <source>
        <dbReference type="EMBL" id="KAL3739426.1"/>
    </source>
</evidence>
<dbReference type="Pfam" id="PF01582">
    <property type="entry name" value="TIR"/>
    <property type="match status" value="1"/>
</dbReference>
<dbReference type="PANTHER" id="PTHR11017:SF570">
    <property type="entry name" value="DISEASE RESISTANCE PROTEIN (TIR-NBS CLASS)-RELATED"/>
    <property type="match status" value="1"/>
</dbReference>
<dbReference type="Gene3D" id="3.40.50.10140">
    <property type="entry name" value="Toll/interleukin-1 receptor homology (TIR) domain"/>
    <property type="match status" value="1"/>
</dbReference>
<keyword evidence="3" id="KW-0520">NAD</keyword>
<keyword evidence="1" id="KW-0433">Leucine-rich repeat</keyword>
<dbReference type="SMART" id="SM00369">
    <property type="entry name" value="LRR_TYP"/>
    <property type="match status" value="5"/>
</dbReference>
<keyword evidence="7" id="KW-1185">Reference proteome</keyword>
<dbReference type="Proteomes" id="UP001634007">
    <property type="component" value="Unassembled WGS sequence"/>
</dbReference>
<evidence type="ECO:0000256" key="2">
    <source>
        <dbReference type="ARBA" id="ARBA00022737"/>
    </source>
</evidence>
<dbReference type="Pfam" id="PF23282">
    <property type="entry name" value="WHD_ROQ1"/>
    <property type="match status" value="1"/>
</dbReference>
<dbReference type="FunFam" id="3.40.50.10140:FF:000007">
    <property type="entry name" value="Disease resistance protein (TIR-NBS-LRR class)"/>
    <property type="match status" value="1"/>
</dbReference>
<dbReference type="InterPro" id="IPR027417">
    <property type="entry name" value="P-loop_NTPase"/>
</dbReference>
<keyword evidence="2" id="KW-0677">Repeat</keyword>
<dbReference type="SUPFAM" id="SSF52047">
    <property type="entry name" value="RNI-like"/>
    <property type="match status" value="1"/>
</dbReference>
<dbReference type="SUPFAM" id="SSF52540">
    <property type="entry name" value="P-loop containing nucleoside triphosphate hydrolases"/>
    <property type="match status" value="1"/>
</dbReference>
<evidence type="ECO:0000256" key="3">
    <source>
        <dbReference type="ARBA" id="ARBA00023027"/>
    </source>
</evidence>
<organism evidence="6 7">
    <name type="scientific">Eucalyptus globulus</name>
    <name type="common">Tasmanian blue gum</name>
    <dbReference type="NCBI Taxonomy" id="34317"/>
    <lineage>
        <taxon>Eukaryota</taxon>
        <taxon>Viridiplantae</taxon>
        <taxon>Streptophyta</taxon>
        <taxon>Embryophyta</taxon>
        <taxon>Tracheophyta</taxon>
        <taxon>Spermatophyta</taxon>
        <taxon>Magnoliopsida</taxon>
        <taxon>eudicotyledons</taxon>
        <taxon>Gunneridae</taxon>
        <taxon>Pentapetalae</taxon>
        <taxon>rosids</taxon>
        <taxon>malvids</taxon>
        <taxon>Myrtales</taxon>
        <taxon>Myrtaceae</taxon>
        <taxon>Myrtoideae</taxon>
        <taxon>Eucalypteae</taxon>
        <taxon>Eucalyptus</taxon>
    </lineage>
</organism>
<proteinExistence type="predicted"/>
<dbReference type="EMBL" id="JBJKBG010000005">
    <property type="protein sequence ID" value="KAL3739426.1"/>
    <property type="molecule type" value="Genomic_DNA"/>
</dbReference>
<dbReference type="InterPro" id="IPR058192">
    <property type="entry name" value="WHD_ROQ1-like"/>
</dbReference>
<evidence type="ECO:0000313" key="7">
    <source>
        <dbReference type="Proteomes" id="UP001634007"/>
    </source>
</evidence>
<evidence type="ECO:0000256" key="4">
    <source>
        <dbReference type="SAM" id="MobiDB-lite"/>
    </source>
</evidence>